<evidence type="ECO:0000256" key="8">
    <source>
        <dbReference type="ARBA" id="ARBA00023315"/>
    </source>
</evidence>
<dbReference type="RefSeq" id="WP_348386945.1">
    <property type="nucleotide sequence ID" value="NZ_CP134146.1"/>
</dbReference>
<accession>A0ABY9TG73</accession>
<organism evidence="11 12">
    <name type="scientific">Thalassotalea nanhaiensis</name>
    <dbReference type="NCBI Taxonomy" id="3065648"/>
    <lineage>
        <taxon>Bacteria</taxon>
        <taxon>Pseudomonadati</taxon>
        <taxon>Pseudomonadota</taxon>
        <taxon>Gammaproteobacteria</taxon>
        <taxon>Alteromonadales</taxon>
        <taxon>Colwelliaceae</taxon>
        <taxon>Thalassotalea</taxon>
    </lineage>
</organism>
<comment type="similarity">
    <text evidence="9">Belongs to the TmcA family.</text>
</comment>
<dbReference type="InterPro" id="IPR007807">
    <property type="entry name" value="TcmA/NAT10_helicase"/>
</dbReference>
<comment type="caution">
    <text evidence="9">Lacks conserved residue(s) required for the propagation of feature annotation.</text>
</comment>
<comment type="function">
    <text evidence="9">Catalyzes the formation of N(4)-acetylcytidine (ac(4)C) at the wobble position of tRNA(Met), by using acetyl-CoA as an acetyl donor and ATP (or GTP).</text>
</comment>
<dbReference type="InterPro" id="IPR038321">
    <property type="entry name" value="TmcA_C_sf"/>
</dbReference>
<dbReference type="Gene3D" id="3.40.50.300">
    <property type="entry name" value="P-loop containing nucleotide triphosphate hydrolases"/>
    <property type="match status" value="1"/>
</dbReference>
<comment type="subcellular location">
    <subcellularLocation>
        <location evidence="9">Cytoplasm</location>
    </subcellularLocation>
</comment>
<dbReference type="Proteomes" id="UP001248581">
    <property type="component" value="Chromosome"/>
</dbReference>
<dbReference type="HAMAP" id="MF_01886">
    <property type="entry name" value="tRNA_acetyltr_TmcA"/>
    <property type="match status" value="1"/>
</dbReference>
<evidence type="ECO:0000256" key="6">
    <source>
        <dbReference type="ARBA" id="ARBA00022840"/>
    </source>
</evidence>
<feature type="binding site" evidence="9">
    <location>
        <begin position="491"/>
        <end position="493"/>
    </location>
    <ligand>
        <name>acetyl-CoA</name>
        <dbReference type="ChEBI" id="CHEBI:57288"/>
    </ligand>
</feature>
<dbReference type="Gene3D" id="3.40.50.11040">
    <property type="match status" value="1"/>
</dbReference>
<comment type="catalytic activity">
    <reaction evidence="9">
        <text>cytidine(34) in elongator tRNA(Met) + acetyl-CoA + ATP + H2O = N(4)-acetylcytidine(34) in elongator tRNA(Met) + ADP + phosphate + CoA + H(+)</text>
        <dbReference type="Rhea" id="RHEA:43788"/>
        <dbReference type="Rhea" id="RHEA-COMP:10693"/>
        <dbReference type="Rhea" id="RHEA-COMP:10694"/>
        <dbReference type="ChEBI" id="CHEBI:15377"/>
        <dbReference type="ChEBI" id="CHEBI:15378"/>
        <dbReference type="ChEBI" id="CHEBI:30616"/>
        <dbReference type="ChEBI" id="CHEBI:43474"/>
        <dbReference type="ChEBI" id="CHEBI:57287"/>
        <dbReference type="ChEBI" id="CHEBI:57288"/>
        <dbReference type="ChEBI" id="CHEBI:74900"/>
        <dbReference type="ChEBI" id="CHEBI:82748"/>
        <dbReference type="ChEBI" id="CHEBI:456216"/>
        <dbReference type="EC" id="2.3.1.193"/>
    </reaction>
</comment>
<dbReference type="Pfam" id="PF05127">
    <property type="entry name" value="NAT10_TcmA_helicase"/>
    <property type="match status" value="1"/>
</dbReference>
<evidence type="ECO:0000256" key="9">
    <source>
        <dbReference type="HAMAP-Rule" id="MF_01886"/>
    </source>
</evidence>
<dbReference type="InterPro" id="IPR000182">
    <property type="entry name" value="GNAT_dom"/>
</dbReference>
<keyword evidence="1 9" id="KW-0963">Cytoplasm</keyword>
<protein>
    <recommendedName>
        <fullName evidence="9">tRNA(Met) cytidine acetyltransferase TmcA</fullName>
        <ecNumber evidence="9">2.3.1.193</ecNumber>
    </recommendedName>
</protein>
<evidence type="ECO:0000256" key="2">
    <source>
        <dbReference type="ARBA" id="ARBA00022555"/>
    </source>
</evidence>
<evidence type="ECO:0000313" key="12">
    <source>
        <dbReference type="Proteomes" id="UP001248581"/>
    </source>
</evidence>
<dbReference type="PANTHER" id="PTHR10925">
    <property type="entry name" value="N-ACETYLTRANSFERASE 10"/>
    <property type="match status" value="1"/>
</dbReference>
<proteinExistence type="inferred from homology"/>
<dbReference type="EMBL" id="CP134146">
    <property type="protein sequence ID" value="WNC67786.1"/>
    <property type="molecule type" value="Genomic_DNA"/>
</dbReference>
<evidence type="ECO:0000259" key="10">
    <source>
        <dbReference type="PROSITE" id="PS51186"/>
    </source>
</evidence>
<dbReference type="PROSITE" id="PS51186">
    <property type="entry name" value="GNAT"/>
    <property type="match status" value="1"/>
</dbReference>
<dbReference type="CDD" id="cd04301">
    <property type="entry name" value="NAT_SF"/>
    <property type="match status" value="1"/>
</dbReference>
<keyword evidence="3 9" id="KW-0808">Transferase</keyword>
<evidence type="ECO:0000256" key="3">
    <source>
        <dbReference type="ARBA" id="ARBA00022679"/>
    </source>
</evidence>
<keyword evidence="6 9" id="KW-0067">ATP-binding</keyword>
<dbReference type="InterPro" id="IPR032672">
    <property type="entry name" value="TmcA/NAT10/Kre33"/>
</dbReference>
<sequence length="703" mass="79235">MVSQIKYRRLFTQIQQFSLLKQTRSLFVFVGEKQWLEQQNNTIINESLSGALFFSFEPVKDARTDIIYVNNKTYRQYLGTEQKHIIFAVTDSFNVDAFAALSGTLIAGGQCVLLLSVPLLESSPFSQRLLSFTDKFEQIYRVEQKNETLPLLPNATSGELEDHPIVETEFKFSCITKEQEVAVDKIINVVHGHRDRPLVITADRGRGKSSALAIAASEILKQNNKTIIITAPHPDAVNIFFKQLLISLPKAVQSGKVVNYQTSTVKFVPLDVIIKQQPSCHLLLVDEAAGIPLPMLKSLSDNYHRQVFVSTIHGYEGAGRGFSGKFLKQLKQSRPSGQYFHMKEPIRWAINDPLEQFTFASLLLNSELSNALYCADKAVQHKVITSKDLSKDEILLNNVFSLLVTAHYQTKPSDLKLLLDDPNVSVIIQQQHDHILAVALLLAEGNVESDLAIKIKRSQRRLKGHFIPQSLLVHCGIEDTFNYRYLRVVRIAVHPELQGKGLGSQLLNYCASAGKDRGFDFIGSSFGANQQLLSYWFTCQFNLARIGFSKDAASGEHSALVLKPLTEQAEQLSKQITQQFYRDLRYYASDEYKYLDTQLMSEIFAHADNLSLPAERDLQTLADFVQGHRVFSCCAPAINRCLTSYLAENADKVQADRLGAAVTLRKVIQQQNYAEVCEEFKLTGKKELLKTLKEFCAHLLTFK</sequence>
<keyword evidence="5 9" id="KW-0547">Nucleotide-binding</keyword>
<evidence type="ECO:0000256" key="5">
    <source>
        <dbReference type="ARBA" id="ARBA00022741"/>
    </source>
</evidence>
<dbReference type="InterPro" id="IPR033442">
    <property type="entry name" value="TmcA_tRNA_bind"/>
</dbReference>
<keyword evidence="7 9" id="KW-0694">RNA-binding</keyword>
<dbReference type="InterPro" id="IPR027417">
    <property type="entry name" value="P-loop_NTPase"/>
</dbReference>
<evidence type="ECO:0000256" key="4">
    <source>
        <dbReference type="ARBA" id="ARBA00022694"/>
    </source>
</evidence>
<dbReference type="InterPro" id="IPR024914">
    <property type="entry name" value="tRNA_acetyltr_TmcA"/>
</dbReference>
<dbReference type="PANTHER" id="PTHR10925:SF5">
    <property type="entry name" value="RNA CYTIDINE ACETYLTRANSFERASE"/>
    <property type="match status" value="1"/>
</dbReference>
<gene>
    <name evidence="9" type="primary">tmcA</name>
    <name evidence="11" type="ORF">RI845_14815</name>
</gene>
<dbReference type="Gene3D" id="1.20.120.890">
    <property type="entry name" value="tRNA(Met) cytidine acetyltransferase, tail domain"/>
    <property type="match status" value="1"/>
</dbReference>
<dbReference type="InterPro" id="IPR013562">
    <property type="entry name" value="TmcA/NAT10_N"/>
</dbReference>
<dbReference type="GO" id="GO:0016746">
    <property type="term" value="F:acyltransferase activity"/>
    <property type="evidence" value="ECO:0007669"/>
    <property type="project" value="UniProtKB-KW"/>
</dbReference>
<feature type="binding site" evidence="9">
    <location>
        <position position="347"/>
    </location>
    <ligand>
        <name>ATP</name>
        <dbReference type="ChEBI" id="CHEBI:30616"/>
    </ligand>
</feature>
<feature type="binding site" evidence="9">
    <location>
        <position position="179"/>
    </location>
    <ligand>
        <name>ATP</name>
        <dbReference type="ChEBI" id="CHEBI:30616"/>
    </ligand>
</feature>
<feature type="domain" description="N-acetyltransferase" evidence="10">
    <location>
        <begin position="422"/>
        <end position="567"/>
    </location>
</feature>
<keyword evidence="8 9" id="KW-0012">Acyltransferase</keyword>
<reference evidence="12" key="1">
    <citation type="submission" date="2023-09" db="EMBL/GenBank/DDBJ databases">
        <authorList>
            <person name="Li S."/>
            <person name="Li X."/>
            <person name="Zhang C."/>
            <person name="Zhao Z."/>
        </authorList>
    </citation>
    <scope>NUCLEOTIDE SEQUENCE [LARGE SCALE GENOMIC DNA]</scope>
    <source>
        <strain evidence="12">SQ345</strain>
    </source>
</reference>
<evidence type="ECO:0000256" key="7">
    <source>
        <dbReference type="ARBA" id="ARBA00022884"/>
    </source>
</evidence>
<dbReference type="Pfam" id="PF08351">
    <property type="entry name" value="TmcA_N"/>
    <property type="match status" value="1"/>
</dbReference>
<keyword evidence="12" id="KW-1185">Reference proteome</keyword>
<dbReference type="SUPFAM" id="SSF55729">
    <property type="entry name" value="Acyl-CoA N-acyltransferases (Nat)"/>
    <property type="match status" value="1"/>
</dbReference>
<evidence type="ECO:0000313" key="11">
    <source>
        <dbReference type="EMBL" id="WNC67786.1"/>
    </source>
</evidence>
<dbReference type="EC" id="2.3.1.193" evidence="9"/>
<keyword evidence="2 9" id="KW-0820">tRNA-binding</keyword>
<dbReference type="SUPFAM" id="SSF52540">
    <property type="entry name" value="P-loop containing nucleoside triphosphate hydrolases"/>
    <property type="match status" value="1"/>
</dbReference>
<dbReference type="Pfam" id="PF13718">
    <property type="entry name" value="GNAT_acetyltr_2"/>
    <property type="match status" value="2"/>
</dbReference>
<dbReference type="InterPro" id="IPR016181">
    <property type="entry name" value="Acyl_CoA_acyltransferase"/>
</dbReference>
<evidence type="ECO:0000256" key="1">
    <source>
        <dbReference type="ARBA" id="ARBA00022490"/>
    </source>
</evidence>
<name>A0ABY9TG73_9GAMM</name>
<keyword evidence="4 9" id="KW-0819">tRNA processing</keyword>
<dbReference type="Pfam" id="PF17176">
    <property type="entry name" value="tRNA_bind_3"/>
    <property type="match status" value="1"/>
</dbReference>
<dbReference type="Gene3D" id="3.40.630.30">
    <property type="match status" value="1"/>
</dbReference>